<comment type="caution">
    <text evidence="7">The sequence shown here is derived from an EMBL/GenBank/DDBJ whole genome shotgun (WGS) entry which is preliminary data.</text>
</comment>
<evidence type="ECO:0000256" key="2">
    <source>
        <dbReference type="ARBA" id="ARBA00022475"/>
    </source>
</evidence>
<evidence type="ECO:0000256" key="3">
    <source>
        <dbReference type="ARBA" id="ARBA00022692"/>
    </source>
</evidence>
<evidence type="ECO:0000313" key="7">
    <source>
        <dbReference type="EMBL" id="RNJ26956.1"/>
    </source>
</evidence>
<feature type="transmembrane region" description="Helical" evidence="6">
    <location>
        <begin position="190"/>
        <end position="208"/>
    </location>
</feature>
<dbReference type="InterPro" id="IPR002293">
    <property type="entry name" value="AA/rel_permease1"/>
</dbReference>
<protein>
    <submittedName>
        <fullName evidence="7">Amino acid permease</fullName>
    </submittedName>
</protein>
<keyword evidence="3 6" id="KW-0812">Transmembrane</keyword>
<organism evidence="7 8">
    <name type="scientific">Halosegnis longus</name>
    <dbReference type="NCBI Taxonomy" id="2216012"/>
    <lineage>
        <taxon>Archaea</taxon>
        <taxon>Methanobacteriati</taxon>
        <taxon>Methanobacteriota</taxon>
        <taxon>Stenosarchaea group</taxon>
        <taxon>Halobacteria</taxon>
        <taxon>Halobacteriales</taxon>
        <taxon>Natronomonadaceae</taxon>
        <taxon>Halosegnis</taxon>
    </lineage>
</organism>
<gene>
    <name evidence="7" type="ORF">Nmn1133_09850</name>
</gene>
<dbReference type="RefSeq" id="WP_123124314.1">
    <property type="nucleotide sequence ID" value="NZ_QKNW01000001.1"/>
</dbReference>
<dbReference type="Gene3D" id="1.20.1740.10">
    <property type="entry name" value="Amino acid/polyamine transporter I"/>
    <property type="match status" value="1"/>
</dbReference>
<reference evidence="7 8" key="1">
    <citation type="submission" date="2018-11" db="EMBL/GenBank/DDBJ databases">
        <title>Genome sequences of Natronomonas sp. CBA1133.</title>
        <authorList>
            <person name="Roh S.W."/>
            <person name="Cha I.-T."/>
        </authorList>
    </citation>
    <scope>NUCLEOTIDE SEQUENCE [LARGE SCALE GENOMIC DNA]</scope>
    <source>
        <strain evidence="7 8">CBA1133</strain>
    </source>
</reference>
<keyword evidence="4 6" id="KW-1133">Transmembrane helix</keyword>
<feature type="transmembrane region" description="Helical" evidence="6">
    <location>
        <begin position="7"/>
        <end position="32"/>
    </location>
</feature>
<dbReference type="EMBL" id="RJJC01000001">
    <property type="protein sequence ID" value="RNJ26956.1"/>
    <property type="molecule type" value="Genomic_DNA"/>
</dbReference>
<feature type="transmembrane region" description="Helical" evidence="6">
    <location>
        <begin position="38"/>
        <end position="59"/>
    </location>
</feature>
<feature type="transmembrane region" description="Helical" evidence="6">
    <location>
        <begin position="80"/>
        <end position="106"/>
    </location>
</feature>
<dbReference type="PANTHER" id="PTHR42770">
    <property type="entry name" value="AMINO ACID TRANSPORTER-RELATED"/>
    <property type="match status" value="1"/>
</dbReference>
<keyword evidence="5 6" id="KW-0472">Membrane</keyword>
<feature type="transmembrane region" description="Helical" evidence="6">
    <location>
        <begin position="121"/>
        <end position="140"/>
    </location>
</feature>
<keyword evidence="8" id="KW-1185">Reference proteome</keyword>
<feature type="transmembrane region" description="Helical" evidence="6">
    <location>
        <begin position="223"/>
        <end position="246"/>
    </location>
</feature>
<feature type="transmembrane region" description="Helical" evidence="6">
    <location>
        <begin position="319"/>
        <end position="337"/>
    </location>
</feature>
<dbReference type="Proteomes" id="UP000270581">
    <property type="component" value="Unassembled WGS sequence"/>
</dbReference>
<comment type="subcellular location">
    <subcellularLocation>
        <location evidence="1">Cell membrane</location>
        <topology evidence="1">Multi-pass membrane protein</topology>
    </subcellularLocation>
</comment>
<dbReference type="AlphaFoldDB" id="A0AAJ4R970"/>
<evidence type="ECO:0000256" key="6">
    <source>
        <dbReference type="SAM" id="Phobius"/>
    </source>
</evidence>
<dbReference type="GO" id="GO:0005886">
    <property type="term" value="C:plasma membrane"/>
    <property type="evidence" value="ECO:0007669"/>
    <property type="project" value="UniProtKB-SubCell"/>
</dbReference>
<keyword evidence="2" id="KW-1003">Cell membrane</keyword>
<evidence type="ECO:0000313" key="8">
    <source>
        <dbReference type="Proteomes" id="UP000270581"/>
    </source>
</evidence>
<feature type="transmembrane region" description="Helical" evidence="6">
    <location>
        <begin position="152"/>
        <end position="170"/>
    </location>
</feature>
<feature type="transmembrane region" description="Helical" evidence="6">
    <location>
        <begin position="343"/>
        <end position="363"/>
    </location>
</feature>
<dbReference type="PIRSF" id="PIRSF006060">
    <property type="entry name" value="AA_transporter"/>
    <property type="match status" value="1"/>
</dbReference>
<sequence>MSDDGRLGLVGAASIALGGMIGGGVFAVLGVVAQIAGAAAWLSFSGACLVSAAAAYSYLRLNDLSDRRGGSVTQIQAFTGNGAVAGVVGWTLLFGYLGAIAMYAFAFGSFAVELLGTTHPLARPVASVVGIGLFVGLNVLGTRASGISETALVAVKLLVLLVFGLWGFYYGNRTGSLDFGLGRLTSVGPYYALAVSFVSFQGWQLLMYDQEAIANPREILPKAIYLSIAVTVVVDGLIAIVVTSLAPTEVILQNPETALAVAAEPFMGQVGFTLVSAAAIFSTGSAVNGTLFSAAYFTKGMIGDGLFPDAVGRAGTDGVPTRTVVVLGTVAAGFAAVGSLQGITSFGSLAFMAVFGAMSYLAFRERDGYVSTLVPAVGVVGTSILFPVLLYHLATNEPGTFTTVVLAAVAVVSLELLYFERETIRDGFHAVEERIES</sequence>
<proteinExistence type="predicted"/>
<dbReference type="Pfam" id="PF13520">
    <property type="entry name" value="AA_permease_2"/>
    <property type="match status" value="1"/>
</dbReference>
<dbReference type="InterPro" id="IPR050367">
    <property type="entry name" value="APC_superfamily"/>
</dbReference>
<feature type="transmembrane region" description="Helical" evidence="6">
    <location>
        <begin position="266"/>
        <end position="298"/>
    </location>
</feature>
<dbReference type="PANTHER" id="PTHR42770:SF11">
    <property type="entry name" value="INNER MEMBRANE TRANSPORT PROTEIN YBAT"/>
    <property type="match status" value="1"/>
</dbReference>
<evidence type="ECO:0000256" key="1">
    <source>
        <dbReference type="ARBA" id="ARBA00004651"/>
    </source>
</evidence>
<dbReference type="GO" id="GO:0022857">
    <property type="term" value="F:transmembrane transporter activity"/>
    <property type="evidence" value="ECO:0007669"/>
    <property type="project" value="InterPro"/>
</dbReference>
<feature type="transmembrane region" description="Helical" evidence="6">
    <location>
        <begin position="400"/>
        <end position="419"/>
    </location>
</feature>
<feature type="transmembrane region" description="Helical" evidence="6">
    <location>
        <begin position="370"/>
        <end position="394"/>
    </location>
</feature>
<evidence type="ECO:0000256" key="5">
    <source>
        <dbReference type="ARBA" id="ARBA00023136"/>
    </source>
</evidence>
<name>A0AAJ4R970_9EURY</name>
<evidence type="ECO:0000256" key="4">
    <source>
        <dbReference type="ARBA" id="ARBA00022989"/>
    </source>
</evidence>
<accession>A0AAJ4R970</accession>